<feature type="transmembrane region" description="Helical" evidence="1">
    <location>
        <begin position="169"/>
        <end position="191"/>
    </location>
</feature>
<protein>
    <submittedName>
        <fullName evidence="3">Putative MFS-type transporter YhjX</fullName>
    </submittedName>
</protein>
<evidence type="ECO:0000256" key="1">
    <source>
        <dbReference type="SAM" id="Phobius"/>
    </source>
</evidence>
<comment type="caution">
    <text evidence="3">The sequence shown here is derived from an EMBL/GenBank/DDBJ whole genome shotgun (WGS) entry which is preliminary data.</text>
</comment>
<dbReference type="Gene3D" id="1.20.1250.20">
    <property type="entry name" value="MFS general substrate transporter like domains"/>
    <property type="match status" value="2"/>
</dbReference>
<feature type="transmembrane region" description="Helical" evidence="1">
    <location>
        <begin position="280"/>
        <end position="299"/>
    </location>
</feature>
<gene>
    <name evidence="3" type="primary">yhjX_3</name>
    <name evidence="3" type="ORF">SDC9_21992</name>
</gene>
<dbReference type="CDD" id="cd17355">
    <property type="entry name" value="MFS_YcxA_like"/>
    <property type="match status" value="1"/>
</dbReference>
<reference evidence="3" key="1">
    <citation type="submission" date="2019-08" db="EMBL/GenBank/DDBJ databases">
        <authorList>
            <person name="Kucharzyk K."/>
            <person name="Murdoch R.W."/>
            <person name="Higgins S."/>
            <person name="Loffler F."/>
        </authorList>
    </citation>
    <scope>NUCLEOTIDE SEQUENCE</scope>
</reference>
<dbReference type="PANTHER" id="PTHR11360:SF284">
    <property type="entry name" value="EG:103B4.3 PROTEIN-RELATED"/>
    <property type="match status" value="1"/>
</dbReference>
<dbReference type="InterPro" id="IPR050327">
    <property type="entry name" value="Proton-linked_MCT"/>
</dbReference>
<proteinExistence type="predicted"/>
<feature type="transmembrane region" description="Helical" evidence="1">
    <location>
        <begin position="371"/>
        <end position="390"/>
    </location>
</feature>
<organism evidence="3">
    <name type="scientific">bioreactor metagenome</name>
    <dbReference type="NCBI Taxonomy" id="1076179"/>
    <lineage>
        <taxon>unclassified sequences</taxon>
        <taxon>metagenomes</taxon>
        <taxon>ecological metagenomes</taxon>
    </lineage>
</organism>
<accession>A0A644UB16</accession>
<dbReference type="AlphaFoldDB" id="A0A644UB16"/>
<feature type="transmembrane region" description="Helical" evidence="1">
    <location>
        <begin position="250"/>
        <end position="273"/>
    </location>
</feature>
<feature type="transmembrane region" description="Helical" evidence="1">
    <location>
        <begin position="336"/>
        <end position="359"/>
    </location>
</feature>
<feature type="transmembrane region" description="Helical" evidence="1">
    <location>
        <begin position="50"/>
        <end position="69"/>
    </location>
</feature>
<feature type="transmembrane region" description="Helical" evidence="1">
    <location>
        <begin position="105"/>
        <end position="128"/>
    </location>
</feature>
<evidence type="ECO:0000313" key="3">
    <source>
        <dbReference type="EMBL" id="MPL76147.1"/>
    </source>
</evidence>
<name>A0A644UB16_9ZZZZ</name>
<keyword evidence="1" id="KW-0812">Transmembrane</keyword>
<feature type="transmembrane region" description="Helical" evidence="1">
    <location>
        <begin position="216"/>
        <end position="238"/>
    </location>
</feature>
<evidence type="ECO:0000259" key="2">
    <source>
        <dbReference type="PROSITE" id="PS50850"/>
    </source>
</evidence>
<keyword evidence="1" id="KW-1133">Transmembrane helix</keyword>
<dbReference type="PANTHER" id="PTHR11360">
    <property type="entry name" value="MONOCARBOXYLATE TRANSPORTER"/>
    <property type="match status" value="1"/>
</dbReference>
<dbReference type="SUPFAM" id="SSF103473">
    <property type="entry name" value="MFS general substrate transporter"/>
    <property type="match status" value="1"/>
</dbReference>
<feature type="transmembrane region" description="Helical" evidence="1">
    <location>
        <begin position="81"/>
        <end position="99"/>
    </location>
</feature>
<sequence>MKDNKRTFAASPLMMLICGSIILALALGFRQSFGIFLKPMTGDLGYGRETFSLALALQNLVWGITQPFTGWIADKYGTSKALLIGALVYVLGLVFMAYSSTGVGLTLSAGVLIGIGLGGSSFAVIFGALGRAFEARRRSMVLGIAGMGASFGMFMVPPSAQSLINSFGWFKTIIILAMTCILMFVLSIGLIEEKKPLQEKRDTGSALSEAFKHRDFWLLGIGFAVCGFQVVFMLTHLAAYVQDQGLTQTVAVNALAIIGFTNMFGSLLAGYLGGKFPKPYLLSAIFFLRAIIILIFILTPISQTTVYLFLGAIGLIWLGTVPLTNGTLATIFGVKYLSTLSGLVFVMHQIGSFAGGWLGGVLFDRTGSYQAIWITAILLSLVAALSYLPVKERPISELKTESQQSNVANA</sequence>
<dbReference type="InterPro" id="IPR011701">
    <property type="entry name" value="MFS"/>
</dbReference>
<feature type="transmembrane region" description="Helical" evidence="1">
    <location>
        <begin position="140"/>
        <end position="157"/>
    </location>
</feature>
<dbReference type="EMBL" id="VSSQ01000095">
    <property type="protein sequence ID" value="MPL76147.1"/>
    <property type="molecule type" value="Genomic_DNA"/>
</dbReference>
<dbReference type="PROSITE" id="PS50850">
    <property type="entry name" value="MFS"/>
    <property type="match status" value="1"/>
</dbReference>
<keyword evidence="1" id="KW-0472">Membrane</keyword>
<dbReference type="Pfam" id="PF07690">
    <property type="entry name" value="MFS_1"/>
    <property type="match status" value="1"/>
</dbReference>
<feature type="transmembrane region" description="Helical" evidence="1">
    <location>
        <begin position="305"/>
        <end position="324"/>
    </location>
</feature>
<dbReference type="InterPro" id="IPR036259">
    <property type="entry name" value="MFS_trans_sf"/>
</dbReference>
<feature type="domain" description="Major facilitator superfamily (MFS) profile" evidence="2">
    <location>
        <begin position="12"/>
        <end position="394"/>
    </location>
</feature>
<dbReference type="GO" id="GO:0022857">
    <property type="term" value="F:transmembrane transporter activity"/>
    <property type="evidence" value="ECO:0007669"/>
    <property type="project" value="InterPro"/>
</dbReference>
<dbReference type="InterPro" id="IPR020846">
    <property type="entry name" value="MFS_dom"/>
</dbReference>